<accession>A0A813J8H0</accession>
<proteinExistence type="predicted"/>
<evidence type="ECO:0000313" key="3">
    <source>
        <dbReference type="EMBL" id="CAE8669887.1"/>
    </source>
</evidence>
<feature type="chain" id="PRO_5032739281" description="Reverse transcriptase Ty1/copia-type domain-containing protein" evidence="1">
    <location>
        <begin position="19"/>
        <end position="191"/>
    </location>
</feature>
<dbReference type="Proteomes" id="UP000626109">
    <property type="component" value="Unassembled WGS sequence"/>
</dbReference>
<dbReference type="InterPro" id="IPR013103">
    <property type="entry name" value="RVT_2"/>
</dbReference>
<dbReference type="Pfam" id="PF07727">
    <property type="entry name" value="RVT_2"/>
    <property type="match status" value="1"/>
</dbReference>
<organism evidence="3 4">
    <name type="scientific">Polarella glacialis</name>
    <name type="common">Dinoflagellate</name>
    <dbReference type="NCBI Taxonomy" id="89957"/>
    <lineage>
        <taxon>Eukaryota</taxon>
        <taxon>Sar</taxon>
        <taxon>Alveolata</taxon>
        <taxon>Dinophyceae</taxon>
        <taxon>Suessiales</taxon>
        <taxon>Suessiaceae</taxon>
        <taxon>Polarella</taxon>
    </lineage>
</organism>
<name>A0A813J8H0_POLGL</name>
<reference evidence="3" key="1">
    <citation type="submission" date="2021-02" db="EMBL/GenBank/DDBJ databases">
        <authorList>
            <person name="Dougan E. K."/>
            <person name="Rhodes N."/>
            <person name="Thang M."/>
            <person name="Chan C."/>
        </authorList>
    </citation>
    <scope>NUCLEOTIDE SEQUENCE</scope>
</reference>
<gene>
    <name evidence="3" type="ORF">PGLA2088_LOCUS17304</name>
</gene>
<protein>
    <recommendedName>
        <fullName evidence="2">Reverse transcriptase Ty1/copia-type domain-containing protein</fullName>
    </recommendedName>
</protein>
<dbReference type="EMBL" id="CAJNNW010022853">
    <property type="protein sequence ID" value="CAE8669887.1"/>
    <property type="molecule type" value="Genomic_DNA"/>
</dbReference>
<keyword evidence="1" id="KW-0732">Signal</keyword>
<comment type="caution">
    <text evidence="3">The sequence shown here is derived from an EMBL/GenBank/DDBJ whole genome shotgun (WGS) entry which is preliminary data.</text>
</comment>
<sequence>MCFLHLVASFGWCLTVRSGDVSSTFLQGKENTGEPLHMFPPSQGLPGIEAGLILRLQKAVYGRPDAPRTWFDMFSGVLVNDFGFERSWLDPDKGCPIAMIVMHVDDILLATNSSIAVKEKINLLQKRFPFGEWSLAHEKTEGVIYCSNRIRAIMESGDYVILLGQEHFVLCRLEKIELSKSRASELDSPPP</sequence>
<evidence type="ECO:0000256" key="1">
    <source>
        <dbReference type="SAM" id="SignalP"/>
    </source>
</evidence>
<feature type="signal peptide" evidence="1">
    <location>
        <begin position="1"/>
        <end position="18"/>
    </location>
</feature>
<evidence type="ECO:0000313" key="4">
    <source>
        <dbReference type="Proteomes" id="UP000626109"/>
    </source>
</evidence>
<feature type="domain" description="Reverse transcriptase Ty1/copia-type" evidence="2">
    <location>
        <begin position="16"/>
        <end position="131"/>
    </location>
</feature>
<evidence type="ECO:0000259" key="2">
    <source>
        <dbReference type="Pfam" id="PF07727"/>
    </source>
</evidence>
<dbReference type="AlphaFoldDB" id="A0A813J8H0"/>